<evidence type="ECO:0000313" key="5">
    <source>
        <dbReference type="Proteomes" id="UP000501451"/>
    </source>
</evidence>
<dbReference type="GO" id="GO:0016887">
    <property type="term" value="F:ATP hydrolysis activity"/>
    <property type="evidence" value="ECO:0007669"/>
    <property type="project" value="InterPro"/>
</dbReference>
<evidence type="ECO:0000256" key="1">
    <source>
        <dbReference type="ARBA" id="ARBA00022741"/>
    </source>
</evidence>
<reference evidence="4 5" key="1">
    <citation type="journal article" date="2017" name="Int. J. Syst. Evol. Microbiol.">
        <title>Jeotgalibaca porci sp. nov. and Jeotgalibaca arthritidis sp. nov., isolated from pigs, and emended description of the genus Jeotgalibaca.</title>
        <authorList>
            <person name="Zamora L."/>
            <person name="Perez-Sancho M."/>
            <person name="Dominguez L."/>
            <person name="Fernandez-Garayzabal J.F."/>
            <person name="Vela A.I."/>
        </authorList>
    </citation>
    <scope>NUCLEOTIDE SEQUENCE [LARGE SCALE GENOMIC DNA]</scope>
    <source>
        <strain evidence="4 5">CECT 9157</strain>
    </source>
</reference>
<dbReference type="SUPFAM" id="SSF52540">
    <property type="entry name" value="P-loop containing nucleoside triphosphate hydrolases"/>
    <property type="match status" value="1"/>
</dbReference>
<protein>
    <submittedName>
        <fullName evidence="4">ABC transporter ATP-binding protein</fullName>
    </submittedName>
</protein>
<dbReference type="Proteomes" id="UP000501451">
    <property type="component" value="Chromosome"/>
</dbReference>
<dbReference type="PROSITE" id="PS50893">
    <property type="entry name" value="ABC_TRANSPORTER_2"/>
    <property type="match status" value="1"/>
</dbReference>
<dbReference type="RefSeq" id="WP_166163698.1">
    <property type="nucleotide sequence ID" value="NZ_CP049740.1"/>
</dbReference>
<dbReference type="PANTHER" id="PTHR43158">
    <property type="entry name" value="SKFA PEPTIDE EXPORT ATP-BINDING PROTEIN SKFE"/>
    <property type="match status" value="1"/>
</dbReference>
<sequence>MSKLISLKQVSWTRQGHHILEDINWEVNAGEHWAVLGLNGSGKTSILNIVTGYHFPTSGQVQVLDTTFGEASIPKMRERIGFMSSSLEKFGSTFNKQAVKNIILSGKFSSIGVYSNQVISKEDHDRADEILSRLRIAYLREQPYRHLSQGEKRRVLIGRALMNQPDLLIMDEPCSGLDLLSREEVLDIMDAITTDQCHLVYVTHYIEEITDVITHVLLVKDGKIVGKGKKEDLLTDEWLSETYKIPVRVRWENDRPWITIDRKK</sequence>
<dbReference type="Gene3D" id="3.40.50.300">
    <property type="entry name" value="P-loop containing nucleotide triphosphate hydrolases"/>
    <property type="match status" value="1"/>
</dbReference>
<dbReference type="EMBL" id="CP049740">
    <property type="protein sequence ID" value="QII82895.1"/>
    <property type="molecule type" value="Genomic_DNA"/>
</dbReference>
<dbReference type="InterPro" id="IPR017871">
    <property type="entry name" value="ABC_transporter-like_CS"/>
</dbReference>
<dbReference type="InterPro" id="IPR027417">
    <property type="entry name" value="P-loop_NTPase"/>
</dbReference>
<dbReference type="KEGG" id="jar:G7057_10870"/>
<dbReference type="InterPro" id="IPR003593">
    <property type="entry name" value="AAA+_ATPase"/>
</dbReference>
<keyword evidence="5" id="KW-1185">Reference proteome</keyword>
<gene>
    <name evidence="4" type="ORF">G7057_10870</name>
</gene>
<dbReference type="AlphaFoldDB" id="A0A6G7KCA5"/>
<dbReference type="InterPro" id="IPR003439">
    <property type="entry name" value="ABC_transporter-like_ATP-bd"/>
</dbReference>
<evidence type="ECO:0000313" key="4">
    <source>
        <dbReference type="EMBL" id="QII82895.1"/>
    </source>
</evidence>
<evidence type="ECO:0000259" key="3">
    <source>
        <dbReference type="PROSITE" id="PS50893"/>
    </source>
</evidence>
<keyword evidence="1" id="KW-0547">Nucleotide-binding</keyword>
<dbReference type="GO" id="GO:0005524">
    <property type="term" value="F:ATP binding"/>
    <property type="evidence" value="ECO:0007669"/>
    <property type="project" value="UniProtKB-KW"/>
</dbReference>
<accession>A0A6G7KCA5</accession>
<organism evidence="4 5">
    <name type="scientific">Jeotgalibaca arthritidis</name>
    <dbReference type="NCBI Taxonomy" id="1868794"/>
    <lineage>
        <taxon>Bacteria</taxon>
        <taxon>Bacillati</taxon>
        <taxon>Bacillota</taxon>
        <taxon>Bacilli</taxon>
        <taxon>Lactobacillales</taxon>
        <taxon>Carnobacteriaceae</taxon>
        <taxon>Jeotgalibaca</taxon>
    </lineage>
</organism>
<feature type="domain" description="ABC transporter" evidence="3">
    <location>
        <begin position="5"/>
        <end position="246"/>
    </location>
</feature>
<dbReference type="Pfam" id="PF00005">
    <property type="entry name" value="ABC_tran"/>
    <property type="match status" value="1"/>
</dbReference>
<dbReference type="PROSITE" id="PS00211">
    <property type="entry name" value="ABC_TRANSPORTER_1"/>
    <property type="match status" value="1"/>
</dbReference>
<dbReference type="SMART" id="SM00382">
    <property type="entry name" value="AAA"/>
    <property type="match status" value="1"/>
</dbReference>
<keyword evidence="2 4" id="KW-0067">ATP-binding</keyword>
<dbReference type="PANTHER" id="PTHR43158:SF2">
    <property type="entry name" value="SKFA PEPTIDE EXPORT ATP-BINDING PROTEIN SKFE"/>
    <property type="match status" value="1"/>
</dbReference>
<evidence type="ECO:0000256" key="2">
    <source>
        <dbReference type="ARBA" id="ARBA00022840"/>
    </source>
</evidence>
<name>A0A6G7KCA5_9LACT</name>
<proteinExistence type="predicted"/>